<proteinExistence type="predicted"/>
<sequence length="70" mass="7814">MRKKSDLASGVSVIRGRVSGKAWGRESRHHHHFEASSGVSRAALHHQTTSHQTLQLGRGGREYQQQLLSK</sequence>
<organism evidence="2 3">
    <name type="scientific">Portunus trituberculatus</name>
    <name type="common">Swimming crab</name>
    <name type="synonym">Neptunus trituberculatus</name>
    <dbReference type="NCBI Taxonomy" id="210409"/>
    <lineage>
        <taxon>Eukaryota</taxon>
        <taxon>Metazoa</taxon>
        <taxon>Ecdysozoa</taxon>
        <taxon>Arthropoda</taxon>
        <taxon>Crustacea</taxon>
        <taxon>Multicrustacea</taxon>
        <taxon>Malacostraca</taxon>
        <taxon>Eumalacostraca</taxon>
        <taxon>Eucarida</taxon>
        <taxon>Decapoda</taxon>
        <taxon>Pleocyemata</taxon>
        <taxon>Brachyura</taxon>
        <taxon>Eubrachyura</taxon>
        <taxon>Portunoidea</taxon>
        <taxon>Portunidae</taxon>
        <taxon>Portuninae</taxon>
        <taxon>Portunus</taxon>
    </lineage>
</organism>
<feature type="compositionally biased region" description="Polar residues" evidence="1">
    <location>
        <begin position="46"/>
        <end position="55"/>
    </location>
</feature>
<comment type="caution">
    <text evidence="2">The sequence shown here is derived from an EMBL/GenBank/DDBJ whole genome shotgun (WGS) entry which is preliminary data.</text>
</comment>
<dbReference type="EMBL" id="VSRR010006793">
    <property type="protein sequence ID" value="MPC45575.1"/>
    <property type="molecule type" value="Genomic_DNA"/>
</dbReference>
<evidence type="ECO:0000313" key="3">
    <source>
        <dbReference type="Proteomes" id="UP000324222"/>
    </source>
</evidence>
<evidence type="ECO:0000256" key="1">
    <source>
        <dbReference type="SAM" id="MobiDB-lite"/>
    </source>
</evidence>
<dbReference type="AlphaFoldDB" id="A0A5B7FJ95"/>
<name>A0A5B7FJ95_PORTR</name>
<feature type="region of interest" description="Disordered" evidence="1">
    <location>
        <begin position="21"/>
        <end position="70"/>
    </location>
</feature>
<evidence type="ECO:0000313" key="2">
    <source>
        <dbReference type="EMBL" id="MPC45575.1"/>
    </source>
</evidence>
<gene>
    <name evidence="2" type="ORF">E2C01_039279</name>
</gene>
<dbReference type="Proteomes" id="UP000324222">
    <property type="component" value="Unassembled WGS sequence"/>
</dbReference>
<accession>A0A5B7FJ95</accession>
<protein>
    <submittedName>
        <fullName evidence="2">Uncharacterized protein</fullName>
    </submittedName>
</protein>
<reference evidence="2 3" key="1">
    <citation type="submission" date="2019-05" db="EMBL/GenBank/DDBJ databases">
        <title>Another draft genome of Portunus trituberculatus and its Hox gene families provides insights of decapod evolution.</title>
        <authorList>
            <person name="Jeong J.-H."/>
            <person name="Song I."/>
            <person name="Kim S."/>
            <person name="Choi T."/>
            <person name="Kim D."/>
            <person name="Ryu S."/>
            <person name="Kim W."/>
        </authorList>
    </citation>
    <scope>NUCLEOTIDE SEQUENCE [LARGE SCALE GENOMIC DNA]</scope>
    <source>
        <tissue evidence="2">Muscle</tissue>
    </source>
</reference>
<keyword evidence="3" id="KW-1185">Reference proteome</keyword>